<dbReference type="InterPro" id="IPR046462">
    <property type="entry name" value="TerL_nuclease"/>
</dbReference>
<evidence type="ECO:0000313" key="2">
    <source>
        <dbReference type="EMBL" id="SPF40568.1"/>
    </source>
</evidence>
<dbReference type="AlphaFoldDB" id="A0A2U3KLN1"/>
<feature type="domain" description="Terminase large subunit-like endonuclease" evidence="1">
    <location>
        <begin position="10"/>
        <end position="80"/>
    </location>
</feature>
<sequence length="96" mass="10736">MEQNGFNGLMDIVIQGAKTLSNPLKHLGADLSAKKINYNKNPLLEYCLCGLGVVYDRNNNITPVKTKSRNFIDGAMSLLDSYVVYERNKELIDSLI</sequence>
<gene>
    <name evidence="2" type="ORF">SBF1_2300001</name>
</gene>
<organism evidence="2 3">
    <name type="scientific">Candidatus Desulfosporosinus infrequens</name>
    <dbReference type="NCBI Taxonomy" id="2043169"/>
    <lineage>
        <taxon>Bacteria</taxon>
        <taxon>Bacillati</taxon>
        <taxon>Bacillota</taxon>
        <taxon>Clostridia</taxon>
        <taxon>Eubacteriales</taxon>
        <taxon>Desulfitobacteriaceae</taxon>
        <taxon>Desulfosporosinus</taxon>
    </lineage>
</organism>
<dbReference type="Proteomes" id="UP000238916">
    <property type="component" value="Unassembled WGS sequence"/>
</dbReference>
<proteinExistence type="predicted"/>
<dbReference type="Pfam" id="PF20441">
    <property type="entry name" value="TerL_nuclease"/>
    <property type="match status" value="1"/>
</dbReference>
<name>A0A2U3KLN1_9FIRM</name>
<evidence type="ECO:0000313" key="3">
    <source>
        <dbReference type="Proteomes" id="UP000238916"/>
    </source>
</evidence>
<dbReference type="EMBL" id="OMOF01000147">
    <property type="protein sequence ID" value="SPF40568.1"/>
    <property type="molecule type" value="Genomic_DNA"/>
</dbReference>
<reference evidence="3" key="1">
    <citation type="submission" date="2018-02" db="EMBL/GenBank/DDBJ databases">
        <authorList>
            <person name="Hausmann B."/>
        </authorList>
    </citation>
    <scope>NUCLEOTIDE SEQUENCE [LARGE SCALE GENOMIC DNA]</scope>
    <source>
        <strain evidence="3">Peat soil MAG SbF1</strain>
    </source>
</reference>
<accession>A0A2U3KLN1</accession>
<protein>
    <recommendedName>
        <fullName evidence="1">Terminase large subunit-like endonuclease domain-containing protein</fullName>
    </recommendedName>
</protein>
<dbReference type="GO" id="GO:0004519">
    <property type="term" value="F:endonuclease activity"/>
    <property type="evidence" value="ECO:0007669"/>
    <property type="project" value="InterPro"/>
</dbReference>
<evidence type="ECO:0000259" key="1">
    <source>
        <dbReference type="Pfam" id="PF20441"/>
    </source>
</evidence>